<sequence>MKETTKALKDKILDGAIELFIEKGIEKVTTRELAEHVGISRSHIYHYFPDWQTLSIEALTAFMLADLEEVAAEIATLPPKEKLHELVKNYLPDTTDVIWNLYGSLWQLAVHNTAYAELAHVMTGKWSALLEEIIASGVASGTFKNTDIQRVSRQLDALLNGYSDHLIINPSPADFQQAIEDIDDFIQRVL</sequence>
<dbReference type="PANTHER" id="PTHR30055:SF234">
    <property type="entry name" value="HTH-TYPE TRANSCRIPTIONAL REGULATOR BETI"/>
    <property type="match status" value="1"/>
</dbReference>
<name>A0A0M2F6C9_9GAMM</name>
<evidence type="ECO:0000256" key="3">
    <source>
        <dbReference type="ARBA" id="ARBA00023125"/>
    </source>
</evidence>
<evidence type="ECO:0000256" key="2">
    <source>
        <dbReference type="ARBA" id="ARBA00023015"/>
    </source>
</evidence>
<dbReference type="RefSeq" id="WP_010282772.1">
    <property type="nucleotide sequence ID" value="NZ_CP047495.1"/>
</dbReference>
<evidence type="ECO:0000256" key="1">
    <source>
        <dbReference type="ARBA" id="ARBA00022491"/>
    </source>
</evidence>
<gene>
    <name evidence="5" type="ORF">KU74_05250</name>
</gene>
<dbReference type="Gene3D" id="1.10.357.10">
    <property type="entry name" value="Tetracycline Repressor, domain 2"/>
    <property type="match status" value="1"/>
</dbReference>
<dbReference type="Pfam" id="PF00440">
    <property type="entry name" value="TetR_N"/>
    <property type="match status" value="1"/>
</dbReference>
<dbReference type="GeneID" id="57241419"/>
<dbReference type="Pfam" id="PF13977">
    <property type="entry name" value="TetR_C_6"/>
    <property type="match status" value="1"/>
</dbReference>
<dbReference type="InterPro" id="IPR050109">
    <property type="entry name" value="HTH-type_TetR-like_transc_reg"/>
</dbReference>
<dbReference type="EMBL" id="JQOD01000001">
    <property type="protein sequence ID" value="KGA35880.1"/>
    <property type="molecule type" value="Genomic_DNA"/>
</dbReference>
<dbReference type="PANTHER" id="PTHR30055">
    <property type="entry name" value="HTH-TYPE TRANSCRIPTIONAL REGULATOR RUTR"/>
    <property type="match status" value="1"/>
</dbReference>
<dbReference type="InterPro" id="IPR039538">
    <property type="entry name" value="BetI_C"/>
</dbReference>
<dbReference type="GO" id="GO:0000976">
    <property type="term" value="F:transcription cis-regulatory region binding"/>
    <property type="evidence" value="ECO:0007669"/>
    <property type="project" value="TreeGrafter"/>
</dbReference>
<keyword evidence="3" id="KW-0238">DNA-binding</keyword>
<dbReference type="PRINTS" id="PR00455">
    <property type="entry name" value="HTHTETR"/>
</dbReference>
<dbReference type="SUPFAM" id="SSF46689">
    <property type="entry name" value="Homeodomain-like"/>
    <property type="match status" value="1"/>
</dbReference>
<dbReference type="AlphaFoldDB" id="A0A0M2F6C9"/>
<keyword evidence="1" id="KW-0678">Repressor</keyword>
<protein>
    <submittedName>
        <fullName evidence="5">TetR-family transcriptional regulator</fullName>
    </submittedName>
</protein>
<evidence type="ECO:0000313" key="6">
    <source>
        <dbReference type="Proteomes" id="UP000029435"/>
    </source>
</evidence>
<organism evidence="5 6">
    <name type="scientific">Pectobacterium brasiliense</name>
    <dbReference type="NCBI Taxonomy" id="180957"/>
    <lineage>
        <taxon>Bacteria</taxon>
        <taxon>Pseudomonadati</taxon>
        <taxon>Pseudomonadota</taxon>
        <taxon>Gammaproteobacteria</taxon>
        <taxon>Enterobacterales</taxon>
        <taxon>Pectobacteriaceae</taxon>
        <taxon>Pectobacterium</taxon>
    </lineage>
</organism>
<dbReference type="SUPFAM" id="SSF48498">
    <property type="entry name" value="Tetracyclin repressor-like, C-terminal domain"/>
    <property type="match status" value="1"/>
</dbReference>
<dbReference type="GO" id="GO:0003700">
    <property type="term" value="F:DNA-binding transcription factor activity"/>
    <property type="evidence" value="ECO:0007669"/>
    <property type="project" value="TreeGrafter"/>
</dbReference>
<dbReference type="InterPro" id="IPR036271">
    <property type="entry name" value="Tet_transcr_reg_TetR-rel_C_sf"/>
</dbReference>
<dbReference type="InterPro" id="IPR001647">
    <property type="entry name" value="HTH_TetR"/>
</dbReference>
<dbReference type="PROSITE" id="PS50977">
    <property type="entry name" value="HTH_TETR_2"/>
    <property type="match status" value="1"/>
</dbReference>
<evidence type="ECO:0000256" key="4">
    <source>
        <dbReference type="ARBA" id="ARBA00023163"/>
    </source>
</evidence>
<dbReference type="STRING" id="180957.B5S52_17430"/>
<dbReference type="OrthoDB" id="6992431at2"/>
<keyword evidence="2" id="KW-0805">Transcription regulation</keyword>
<comment type="caution">
    <text evidence="5">The sequence shown here is derived from an EMBL/GenBank/DDBJ whole genome shotgun (WGS) entry which is preliminary data.</text>
</comment>
<proteinExistence type="predicted"/>
<dbReference type="InterPro" id="IPR009057">
    <property type="entry name" value="Homeodomain-like_sf"/>
</dbReference>
<reference evidence="5 6" key="1">
    <citation type="submission" date="2014-08" db="EMBL/GenBank/DDBJ databases">
        <title>Genome sequences of NCPPB Pectobacterium isolates.</title>
        <authorList>
            <person name="Glover R.H."/>
            <person name="Sapp M."/>
            <person name="Elphinstone J."/>
        </authorList>
    </citation>
    <scope>NUCLEOTIDE SEQUENCE [LARGE SCALE GENOMIC DNA]</scope>
    <source>
        <strain evidence="5 6">LMG 21372</strain>
    </source>
</reference>
<evidence type="ECO:0000313" key="5">
    <source>
        <dbReference type="EMBL" id="KGA35880.1"/>
    </source>
</evidence>
<accession>A0A0M2F6C9</accession>
<dbReference type="Proteomes" id="UP000029435">
    <property type="component" value="Unassembled WGS sequence"/>
</dbReference>
<keyword evidence="4" id="KW-0804">Transcription</keyword>